<dbReference type="InterPro" id="IPR014748">
    <property type="entry name" value="Enoyl-CoA_hydra_C"/>
</dbReference>
<dbReference type="FunFam" id="3.90.226.10:FF:000009">
    <property type="entry name" value="Carnitinyl-CoA dehydratase"/>
    <property type="match status" value="1"/>
</dbReference>
<dbReference type="GO" id="GO:0004300">
    <property type="term" value="F:enoyl-CoA hydratase activity"/>
    <property type="evidence" value="ECO:0007669"/>
    <property type="project" value="UniProtKB-EC"/>
</dbReference>
<evidence type="ECO:0000256" key="2">
    <source>
        <dbReference type="ARBA" id="ARBA00023239"/>
    </source>
</evidence>
<comment type="similarity">
    <text evidence="1 3">Belongs to the enoyl-CoA hydratase/isomerase family.</text>
</comment>
<dbReference type="CDD" id="cd06558">
    <property type="entry name" value="crotonase-like"/>
    <property type="match status" value="1"/>
</dbReference>
<reference evidence="4 5" key="1">
    <citation type="submission" date="2020-01" db="EMBL/GenBank/DDBJ databases">
        <title>Paenibacillus sp. nov., isolated from tomato rhizosphere.</title>
        <authorList>
            <person name="Weon H.-Y."/>
            <person name="Lee S.A."/>
        </authorList>
    </citation>
    <scope>NUCLEOTIDE SEQUENCE [LARGE SCALE GENOMIC DNA]</scope>
    <source>
        <strain evidence="4 5">12200R-189</strain>
    </source>
</reference>
<dbReference type="PROSITE" id="PS00166">
    <property type="entry name" value="ENOYL_COA_HYDRATASE"/>
    <property type="match status" value="1"/>
</dbReference>
<proteinExistence type="inferred from homology"/>
<dbReference type="PANTHER" id="PTHR11941:SF54">
    <property type="entry name" value="ENOYL-COA HYDRATASE, MITOCHONDRIAL"/>
    <property type="match status" value="1"/>
</dbReference>
<dbReference type="KEGG" id="plyc:GXP70_16390"/>
<name>A0A6C0G8F8_9BACL</name>
<dbReference type="Pfam" id="PF00378">
    <property type="entry name" value="ECH_1"/>
    <property type="match status" value="1"/>
</dbReference>
<dbReference type="FunFam" id="1.10.12.10:FF:000001">
    <property type="entry name" value="Probable enoyl-CoA hydratase, mitochondrial"/>
    <property type="match status" value="1"/>
</dbReference>
<protein>
    <submittedName>
        <fullName evidence="4">Enoyl-CoA hydratase</fullName>
        <ecNumber evidence="4">4.2.1.17</ecNumber>
    </submittedName>
</protein>
<keyword evidence="2 4" id="KW-0456">Lyase</keyword>
<evidence type="ECO:0000313" key="5">
    <source>
        <dbReference type="Proteomes" id="UP000476064"/>
    </source>
</evidence>
<dbReference type="Gene3D" id="1.10.12.10">
    <property type="entry name" value="Lyase 2-enoyl-coa Hydratase, Chain A, domain 2"/>
    <property type="match status" value="1"/>
</dbReference>
<dbReference type="AlphaFoldDB" id="A0A6C0G8F8"/>
<dbReference type="EMBL" id="CP048209">
    <property type="protein sequence ID" value="QHT63961.1"/>
    <property type="molecule type" value="Genomic_DNA"/>
</dbReference>
<gene>
    <name evidence="4" type="ORF">GXP70_16390</name>
</gene>
<dbReference type="Gene3D" id="3.90.226.10">
    <property type="entry name" value="2-enoyl-CoA Hydratase, Chain A, domain 1"/>
    <property type="match status" value="1"/>
</dbReference>
<evidence type="ECO:0000256" key="1">
    <source>
        <dbReference type="ARBA" id="ARBA00005254"/>
    </source>
</evidence>
<dbReference type="InterPro" id="IPR029045">
    <property type="entry name" value="ClpP/crotonase-like_dom_sf"/>
</dbReference>
<dbReference type="Proteomes" id="UP000476064">
    <property type="component" value="Chromosome"/>
</dbReference>
<accession>A0A6C0G8F8</accession>
<dbReference type="GO" id="GO:0006635">
    <property type="term" value="P:fatty acid beta-oxidation"/>
    <property type="evidence" value="ECO:0007669"/>
    <property type="project" value="TreeGrafter"/>
</dbReference>
<dbReference type="InterPro" id="IPR018376">
    <property type="entry name" value="Enoyl-CoA_hyd/isom_CS"/>
</dbReference>
<dbReference type="SUPFAM" id="SSF52096">
    <property type="entry name" value="ClpP/crotonase"/>
    <property type="match status" value="1"/>
</dbReference>
<evidence type="ECO:0000313" key="4">
    <source>
        <dbReference type="EMBL" id="QHT63961.1"/>
    </source>
</evidence>
<organism evidence="4 5">
    <name type="scientific">Paenibacillus lycopersici</name>
    <dbReference type="NCBI Taxonomy" id="2704462"/>
    <lineage>
        <taxon>Bacteria</taxon>
        <taxon>Bacillati</taxon>
        <taxon>Bacillota</taxon>
        <taxon>Bacilli</taxon>
        <taxon>Bacillales</taxon>
        <taxon>Paenibacillaceae</taxon>
        <taxon>Paenibacillus</taxon>
    </lineage>
</organism>
<dbReference type="EC" id="4.2.1.17" evidence="4"/>
<sequence length="266" mass="28627">MREAVLVQPVIWEAQGHVGLLRLNRPEQLNALNGAMLDALAERIGEIARQSRDIRVVVIEGEGRAFCAGADLKERLTHSEPHQVRQTLDRINAVFDAVERLPQPTIAAINGYALGGGLELALACDFRYAVRGAMLGLTEVGLGIIPGAGGTQRLPRLIGPARAKELILTARRISPEQAYEWGIVNGVASDPEQLAAICAKLAKELAANAPLAVRRAKAAIRDGMDVDLPAALAIERAAYETLLPTKDRLEALEAFQAKRPPTFSGE</sequence>
<evidence type="ECO:0000256" key="3">
    <source>
        <dbReference type="RuleBase" id="RU003707"/>
    </source>
</evidence>
<dbReference type="InterPro" id="IPR001753">
    <property type="entry name" value="Enoyl-CoA_hydra/iso"/>
</dbReference>
<keyword evidence="5" id="KW-1185">Reference proteome</keyword>
<dbReference type="PANTHER" id="PTHR11941">
    <property type="entry name" value="ENOYL-COA HYDRATASE-RELATED"/>
    <property type="match status" value="1"/>
</dbReference>